<organism evidence="2 3">
    <name type="scientific">Rubellimicrobium roseum</name>
    <dbReference type="NCBI Taxonomy" id="687525"/>
    <lineage>
        <taxon>Bacteria</taxon>
        <taxon>Pseudomonadati</taxon>
        <taxon>Pseudomonadota</taxon>
        <taxon>Alphaproteobacteria</taxon>
        <taxon>Rhodobacterales</taxon>
        <taxon>Roseobacteraceae</taxon>
        <taxon>Rubellimicrobium</taxon>
    </lineage>
</organism>
<feature type="transmembrane region" description="Helical" evidence="1">
    <location>
        <begin position="38"/>
        <end position="60"/>
    </location>
</feature>
<reference evidence="2 3" key="1">
    <citation type="submission" date="2019-06" db="EMBL/GenBank/DDBJ databases">
        <authorList>
            <person name="Jiang L."/>
        </authorList>
    </citation>
    <scope>NUCLEOTIDE SEQUENCE [LARGE SCALE GENOMIC DNA]</scope>
    <source>
        <strain evidence="2 3">YIM 48858</strain>
    </source>
</reference>
<evidence type="ECO:0000256" key="1">
    <source>
        <dbReference type="SAM" id="Phobius"/>
    </source>
</evidence>
<keyword evidence="1" id="KW-0812">Transmembrane</keyword>
<dbReference type="PANTHER" id="PTHR30238:SF0">
    <property type="entry name" value="THYLAKOID MEMBRANE PROTEIN TERC, CHLOROPLASTIC"/>
    <property type="match status" value="1"/>
</dbReference>
<gene>
    <name evidence="2" type="ORF">FHG71_22275</name>
</gene>
<dbReference type="EMBL" id="VDFV01000086">
    <property type="protein sequence ID" value="TNC60054.1"/>
    <property type="molecule type" value="Genomic_DNA"/>
</dbReference>
<name>A0A5C4N821_9RHOB</name>
<dbReference type="Proteomes" id="UP000305709">
    <property type="component" value="Unassembled WGS sequence"/>
</dbReference>
<sequence length="99" mass="11012">MDATFMSWLGFAAFVGLLLAFDLGLLSRKAHVITGREALIRVGIYLALAMVFCAGVFWFQGSELALQFLSGYLIEFSLSIDNIFVIVLIFTHFAVPPQY</sequence>
<protein>
    <submittedName>
        <fullName evidence="2">TerC family protein</fullName>
    </submittedName>
</protein>
<proteinExistence type="predicted"/>
<keyword evidence="1" id="KW-1133">Transmembrane helix</keyword>
<accession>A0A5C4N821</accession>
<keyword evidence="1" id="KW-0472">Membrane</keyword>
<feature type="transmembrane region" description="Helical" evidence="1">
    <location>
        <begin position="72"/>
        <end position="95"/>
    </location>
</feature>
<evidence type="ECO:0000313" key="2">
    <source>
        <dbReference type="EMBL" id="TNC60054.1"/>
    </source>
</evidence>
<evidence type="ECO:0000313" key="3">
    <source>
        <dbReference type="Proteomes" id="UP000305709"/>
    </source>
</evidence>
<feature type="transmembrane region" description="Helical" evidence="1">
    <location>
        <begin position="6"/>
        <end position="26"/>
    </location>
</feature>
<feature type="non-terminal residue" evidence="2">
    <location>
        <position position="99"/>
    </location>
</feature>
<comment type="caution">
    <text evidence="2">The sequence shown here is derived from an EMBL/GenBank/DDBJ whole genome shotgun (WGS) entry which is preliminary data.</text>
</comment>
<dbReference type="PANTHER" id="PTHR30238">
    <property type="entry name" value="MEMBRANE BOUND PREDICTED REDOX MODULATOR"/>
    <property type="match status" value="1"/>
</dbReference>
<dbReference type="AlphaFoldDB" id="A0A5C4N821"/>
<keyword evidence="3" id="KW-1185">Reference proteome</keyword>